<name>A0A1Z4C018_9GAMM</name>
<feature type="signal peptide" evidence="1">
    <location>
        <begin position="1"/>
        <end position="22"/>
    </location>
</feature>
<dbReference type="Proteomes" id="UP000197019">
    <property type="component" value="Chromosome"/>
</dbReference>
<dbReference type="OrthoDB" id="5577233at2"/>
<dbReference type="EMBL" id="CP022129">
    <property type="protein sequence ID" value="ASF46878.1"/>
    <property type="molecule type" value="Genomic_DNA"/>
</dbReference>
<gene>
    <name evidence="2" type="ORF">CEK71_12800</name>
</gene>
<sequence>MPTSRCLFAAALCVFSIAPAKARDNNFINTAALTGEYVASNPGLEILVPYWQPFNSNTNPFNTRLFDGEKTHFDVYALTTGTKLFSTPDYFFKMYLVGVAIQDSSLSDYDKSVDFKRLGNTVVMAVKSTYKRIGATDYMNDNAYLYAADVSKAGNTPWVKVFATDSSLKGTAIVPDMNANGTEELAVTLFTYQFVERHLPTASATVYIYDGKTGAALIKPNSYSIQPEGR</sequence>
<accession>A0A1Z4C018</accession>
<evidence type="ECO:0000313" key="3">
    <source>
        <dbReference type="Proteomes" id="UP000197019"/>
    </source>
</evidence>
<evidence type="ECO:0000256" key="1">
    <source>
        <dbReference type="SAM" id="SignalP"/>
    </source>
</evidence>
<dbReference type="AlphaFoldDB" id="A0A1Z4C018"/>
<keyword evidence="3" id="KW-1185">Reference proteome</keyword>
<evidence type="ECO:0000313" key="2">
    <source>
        <dbReference type="EMBL" id="ASF46878.1"/>
    </source>
</evidence>
<dbReference type="RefSeq" id="WP_088619750.1">
    <property type="nucleotide sequence ID" value="NZ_CP022129.1"/>
</dbReference>
<reference evidence="2 3" key="1">
    <citation type="submission" date="2017-06" db="EMBL/GenBank/DDBJ databases">
        <title>Genome Sequencing of the methanotroph Methylovulum psychrotolerants str. HV10-M2 isolated from a high-altitude environment.</title>
        <authorList>
            <person name="Mateos-Rivera A."/>
        </authorList>
    </citation>
    <scope>NUCLEOTIDE SEQUENCE [LARGE SCALE GENOMIC DNA]</scope>
    <source>
        <strain evidence="2 3">HV10_M2</strain>
    </source>
</reference>
<dbReference type="KEGG" id="mpsy:CEK71_12800"/>
<keyword evidence="1" id="KW-0732">Signal</keyword>
<organism evidence="2 3">
    <name type="scientific">Methylovulum psychrotolerans</name>
    <dbReference type="NCBI Taxonomy" id="1704499"/>
    <lineage>
        <taxon>Bacteria</taxon>
        <taxon>Pseudomonadati</taxon>
        <taxon>Pseudomonadota</taxon>
        <taxon>Gammaproteobacteria</taxon>
        <taxon>Methylococcales</taxon>
        <taxon>Methylococcaceae</taxon>
        <taxon>Methylovulum</taxon>
    </lineage>
</organism>
<feature type="chain" id="PRO_5012735130" evidence="1">
    <location>
        <begin position="23"/>
        <end position="230"/>
    </location>
</feature>
<protein>
    <submittedName>
        <fullName evidence="2">Uncharacterized protein</fullName>
    </submittedName>
</protein>
<proteinExistence type="predicted"/>